<accession>A0A4Y7Q3I1</accession>
<evidence type="ECO:0000259" key="4">
    <source>
        <dbReference type="Pfam" id="PF00808"/>
    </source>
</evidence>
<feature type="compositionally biased region" description="Polar residues" evidence="3">
    <location>
        <begin position="418"/>
        <end position="436"/>
    </location>
</feature>
<dbReference type="InterPro" id="IPR003958">
    <property type="entry name" value="CBFA_NFYB_domain"/>
</dbReference>
<keyword evidence="2" id="KW-0539">Nucleus</keyword>
<comment type="subcellular location">
    <subcellularLocation>
        <location evidence="1">Nucleus</location>
    </subcellularLocation>
</comment>
<dbReference type="OrthoDB" id="636685at2759"/>
<dbReference type="InterPro" id="IPR009072">
    <property type="entry name" value="Histone-fold"/>
</dbReference>
<evidence type="ECO:0000256" key="3">
    <source>
        <dbReference type="SAM" id="MobiDB-lite"/>
    </source>
</evidence>
<feature type="compositionally biased region" description="Acidic residues" evidence="3">
    <location>
        <begin position="20"/>
        <end position="31"/>
    </location>
</feature>
<dbReference type="GO" id="GO:0006261">
    <property type="term" value="P:DNA-templated DNA replication"/>
    <property type="evidence" value="ECO:0007669"/>
    <property type="project" value="TreeGrafter"/>
</dbReference>
<dbReference type="PANTHER" id="PTHR10252">
    <property type="entry name" value="HISTONE-LIKE TRANSCRIPTION FACTOR CCAAT-RELATED"/>
    <property type="match status" value="1"/>
</dbReference>
<gene>
    <name evidence="5" type="ORF">BD410DRAFT_788943</name>
</gene>
<dbReference type="STRING" id="50990.A0A4Y7Q3I1"/>
<dbReference type="EMBL" id="ML170176">
    <property type="protein sequence ID" value="TDL22213.1"/>
    <property type="molecule type" value="Genomic_DNA"/>
</dbReference>
<dbReference type="Proteomes" id="UP000294933">
    <property type="component" value="Unassembled WGS sequence"/>
</dbReference>
<feature type="compositionally biased region" description="Low complexity" evidence="3">
    <location>
        <begin position="209"/>
        <end position="220"/>
    </location>
</feature>
<dbReference type="Gene3D" id="1.10.20.10">
    <property type="entry name" value="Histone, subunit A"/>
    <property type="match status" value="1"/>
</dbReference>
<feature type="region of interest" description="Disordered" evidence="3">
    <location>
        <begin position="191"/>
        <end position="272"/>
    </location>
</feature>
<name>A0A4Y7Q3I1_9AGAM</name>
<dbReference type="InterPro" id="IPR050568">
    <property type="entry name" value="Transcr_DNA_Rep_Reg"/>
</dbReference>
<feature type="region of interest" description="Disordered" evidence="3">
    <location>
        <begin position="344"/>
        <end position="436"/>
    </location>
</feature>
<feature type="compositionally biased region" description="Polar residues" evidence="3">
    <location>
        <begin position="351"/>
        <end position="382"/>
    </location>
</feature>
<dbReference type="SUPFAM" id="SSF47113">
    <property type="entry name" value="Histone-fold"/>
    <property type="match status" value="1"/>
</dbReference>
<protein>
    <recommendedName>
        <fullName evidence="4">Transcription factor CBF/NF-Y/archaeal histone domain-containing protein</fullName>
    </recommendedName>
</protein>
<dbReference type="PANTHER" id="PTHR10252:SF54">
    <property type="entry name" value="CHROMATIN ACCESSIBILITY COMPLEX PROTEIN 1"/>
    <property type="match status" value="1"/>
</dbReference>
<evidence type="ECO:0000256" key="2">
    <source>
        <dbReference type="ARBA" id="ARBA00023242"/>
    </source>
</evidence>
<dbReference type="AlphaFoldDB" id="A0A4Y7Q3I1"/>
<evidence type="ECO:0000313" key="5">
    <source>
        <dbReference type="EMBL" id="TDL22213.1"/>
    </source>
</evidence>
<feature type="compositionally biased region" description="Low complexity" evidence="3">
    <location>
        <begin position="233"/>
        <end position="244"/>
    </location>
</feature>
<dbReference type="GO" id="GO:0046982">
    <property type="term" value="F:protein heterodimerization activity"/>
    <property type="evidence" value="ECO:0007669"/>
    <property type="project" value="InterPro"/>
</dbReference>
<feature type="domain" description="Transcription factor CBF/NF-Y/archaeal histone" evidence="4">
    <location>
        <begin position="60"/>
        <end position="120"/>
    </location>
</feature>
<dbReference type="VEuPathDB" id="FungiDB:BD410DRAFT_788943"/>
<sequence length="436" mass="47434">MEPAPPQPPAGAVVPHPIENDDLVEVDELEEHESSISTNDIRPKRLRTKPPTDRTPGMTLLPMSKVEAIVQADGENGTLSKEAIYMLTVATEEFIKRFSQTAHGRSELDRRSLVQYRDMASTAYHFEEFQFLQDTVPMPIPLHRALALRASREQAATEADPFTTPTHSMSAFSSLSKGKGKVKARIINGVSPEQLNGKDRARDHKGRWSLASQSSISAASGGVMDTSMDAREGPSSISNGPSSSARGVSWNGNGIRSRPHRAWAPYPSPSSVQKDIPASMQMHSLNGPHANGVDVLHAAGSPLWTRVPLPPPPSANPPRRTIHPTILPFSASGLAGRPHEELAYFHPSRPRSPTGTHIPNLYSNNSTNSPGHLQQTTTSGTQHDPLPQQPPQPASPHETRSPPQDPTQGGTPPEYHSQMGQNPGRTIYSRQNRIDQ</sequence>
<feature type="region of interest" description="Disordered" evidence="3">
    <location>
        <begin position="1"/>
        <end position="56"/>
    </location>
</feature>
<evidence type="ECO:0000256" key="1">
    <source>
        <dbReference type="ARBA" id="ARBA00004123"/>
    </source>
</evidence>
<organism evidence="5 6">
    <name type="scientific">Rickenella mellea</name>
    <dbReference type="NCBI Taxonomy" id="50990"/>
    <lineage>
        <taxon>Eukaryota</taxon>
        <taxon>Fungi</taxon>
        <taxon>Dikarya</taxon>
        <taxon>Basidiomycota</taxon>
        <taxon>Agaricomycotina</taxon>
        <taxon>Agaricomycetes</taxon>
        <taxon>Hymenochaetales</taxon>
        <taxon>Rickenellaceae</taxon>
        <taxon>Rickenella</taxon>
    </lineage>
</organism>
<reference evidence="5 6" key="1">
    <citation type="submission" date="2018-06" db="EMBL/GenBank/DDBJ databases">
        <title>A transcriptomic atlas of mushroom development highlights an independent origin of complex multicellularity.</title>
        <authorList>
            <consortium name="DOE Joint Genome Institute"/>
            <person name="Krizsan K."/>
            <person name="Almasi E."/>
            <person name="Merenyi Z."/>
            <person name="Sahu N."/>
            <person name="Viragh M."/>
            <person name="Koszo T."/>
            <person name="Mondo S."/>
            <person name="Kiss B."/>
            <person name="Balint B."/>
            <person name="Kues U."/>
            <person name="Barry K."/>
            <person name="Hegedus J.C."/>
            <person name="Henrissat B."/>
            <person name="Johnson J."/>
            <person name="Lipzen A."/>
            <person name="Ohm R."/>
            <person name="Nagy I."/>
            <person name="Pangilinan J."/>
            <person name="Yan J."/>
            <person name="Xiong Y."/>
            <person name="Grigoriev I.V."/>
            <person name="Hibbett D.S."/>
            <person name="Nagy L.G."/>
        </authorList>
    </citation>
    <scope>NUCLEOTIDE SEQUENCE [LARGE SCALE GENOMIC DNA]</scope>
    <source>
        <strain evidence="5 6">SZMC22713</strain>
    </source>
</reference>
<dbReference type="Pfam" id="PF00808">
    <property type="entry name" value="CBFD_NFYB_HMF"/>
    <property type="match status" value="1"/>
</dbReference>
<keyword evidence="6" id="KW-1185">Reference proteome</keyword>
<proteinExistence type="predicted"/>
<dbReference type="GO" id="GO:0008623">
    <property type="term" value="C:CHRAC"/>
    <property type="evidence" value="ECO:0007669"/>
    <property type="project" value="TreeGrafter"/>
</dbReference>
<evidence type="ECO:0000313" key="6">
    <source>
        <dbReference type="Proteomes" id="UP000294933"/>
    </source>
</evidence>